<comment type="caution">
    <text evidence="6">The sequence shown here is derived from an EMBL/GenBank/DDBJ whole genome shotgun (WGS) entry which is preliminary data.</text>
</comment>
<dbReference type="GO" id="GO:0022627">
    <property type="term" value="C:cytosolic small ribosomal subunit"/>
    <property type="evidence" value="ECO:0007669"/>
    <property type="project" value="TreeGrafter"/>
</dbReference>
<evidence type="ECO:0000256" key="5">
    <source>
        <dbReference type="RuleBase" id="RU003816"/>
    </source>
</evidence>
<dbReference type="GO" id="GO:0003735">
    <property type="term" value="F:structural constituent of ribosome"/>
    <property type="evidence" value="ECO:0007669"/>
    <property type="project" value="InterPro"/>
</dbReference>
<dbReference type="PROSITE" id="PS00360">
    <property type="entry name" value="RIBOSOMAL_S9"/>
    <property type="match status" value="1"/>
</dbReference>
<dbReference type="Pfam" id="PF00380">
    <property type="entry name" value="Ribosomal_S9"/>
    <property type="match status" value="1"/>
</dbReference>
<evidence type="ECO:0000313" key="6">
    <source>
        <dbReference type="EMBL" id="OGK64446.1"/>
    </source>
</evidence>
<dbReference type="Proteomes" id="UP000178450">
    <property type="component" value="Unassembled WGS sequence"/>
</dbReference>
<dbReference type="InterPro" id="IPR020568">
    <property type="entry name" value="Ribosomal_Su5_D2-typ_SF"/>
</dbReference>
<sequence length="125" mass="14356">MRLCLTVRSLKKVKQELKKGDFLVNWIKSEEYFPGKITQQIYLQPLIITDSLNRFIITATVKGGGKMSQAEALRLAIARALLKVNPEYRPTLKAQGFLEVDARVRERRKVGMGGKSRRKRQSPKR</sequence>
<evidence type="ECO:0000256" key="1">
    <source>
        <dbReference type="ARBA" id="ARBA00005251"/>
    </source>
</evidence>
<organism evidence="6 7">
    <name type="scientific">Candidatus Roizmanbacteria bacterium RIFOXYA1_FULL_41_12</name>
    <dbReference type="NCBI Taxonomy" id="1802082"/>
    <lineage>
        <taxon>Bacteria</taxon>
        <taxon>Candidatus Roizmaniibacteriota</taxon>
    </lineage>
</organism>
<dbReference type="PANTHER" id="PTHR21569">
    <property type="entry name" value="RIBOSOMAL PROTEIN S9"/>
    <property type="match status" value="1"/>
</dbReference>
<evidence type="ECO:0000256" key="4">
    <source>
        <dbReference type="RuleBase" id="RU003815"/>
    </source>
</evidence>
<protein>
    <recommendedName>
        <fullName evidence="5">30S ribosomal protein S9</fullName>
    </recommendedName>
</protein>
<dbReference type="SUPFAM" id="SSF54211">
    <property type="entry name" value="Ribosomal protein S5 domain 2-like"/>
    <property type="match status" value="1"/>
</dbReference>
<dbReference type="InterPro" id="IPR020574">
    <property type="entry name" value="Ribosomal_uS9_CS"/>
</dbReference>
<keyword evidence="3 4" id="KW-0687">Ribonucleoprotein</keyword>
<dbReference type="EMBL" id="MGBG01000021">
    <property type="protein sequence ID" value="OGK64446.1"/>
    <property type="molecule type" value="Genomic_DNA"/>
</dbReference>
<proteinExistence type="inferred from homology"/>
<evidence type="ECO:0000313" key="7">
    <source>
        <dbReference type="Proteomes" id="UP000178450"/>
    </source>
</evidence>
<dbReference type="PANTHER" id="PTHR21569:SF1">
    <property type="entry name" value="SMALL RIBOSOMAL SUBUNIT PROTEIN US9M"/>
    <property type="match status" value="1"/>
</dbReference>
<comment type="similarity">
    <text evidence="1 4">Belongs to the universal ribosomal protein uS9 family.</text>
</comment>
<accession>A0A1F7K9A5</accession>
<keyword evidence="2 4" id="KW-0689">Ribosomal protein</keyword>
<dbReference type="Gene3D" id="3.30.230.10">
    <property type="match status" value="1"/>
</dbReference>
<dbReference type="GO" id="GO:0003723">
    <property type="term" value="F:RNA binding"/>
    <property type="evidence" value="ECO:0007669"/>
    <property type="project" value="TreeGrafter"/>
</dbReference>
<reference evidence="6 7" key="1">
    <citation type="journal article" date="2016" name="Nat. Commun.">
        <title>Thousands of microbial genomes shed light on interconnected biogeochemical processes in an aquifer system.</title>
        <authorList>
            <person name="Anantharaman K."/>
            <person name="Brown C.T."/>
            <person name="Hug L.A."/>
            <person name="Sharon I."/>
            <person name="Castelle C.J."/>
            <person name="Probst A.J."/>
            <person name="Thomas B.C."/>
            <person name="Singh A."/>
            <person name="Wilkins M.J."/>
            <person name="Karaoz U."/>
            <person name="Brodie E.L."/>
            <person name="Williams K.H."/>
            <person name="Hubbard S.S."/>
            <person name="Banfield J.F."/>
        </authorList>
    </citation>
    <scope>NUCLEOTIDE SEQUENCE [LARGE SCALE GENOMIC DNA]</scope>
</reference>
<gene>
    <name evidence="6" type="ORF">A2209_03935</name>
</gene>
<dbReference type="InterPro" id="IPR000754">
    <property type="entry name" value="Ribosomal_uS9"/>
</dbReference>
<evidence type="ECO:0000256" key="2">
    <source>
        <dbReference type="ARBA" id="ARBA00022980"/>
    </source>
</evidence>
<dbReference type="InterPro" id="IPR014721">
    <property type="entry name" value="Ribsml_uS5_D2-typ_fold_subgr"/>
</dbReference>
<name>A0A1F7K9A5_9BACT</name>
<evidence type="ECO:0000256" key="3">
    <source>
        <dbReference type="ARBA" id="ARBA00023274"/>
    </source>
</evidence>
<dbReference type="AlphaFoldDB" id="A0A1F7K9A5"/>
<dbReference type="GO" id="GO:0006412">
    <property type="term" value="P:translation"/>
    <property type="evidence" value="ECO:0007669"/>
    <property type="project" value="InterPro"/>
</dbReference>